<feature type="region of interest" description="Disordered" evidence="19">
    <location>
        <begin position="735"/>
        <end position="804"/>
    </location>
</feature>
<sequence length="1326" mass="149348">EKVQVPKLNGSNYSSWKFSTELLLIREDLWKFVTKPRPEEVAATENAPGNAAAIDAWDSGDQRARATIGLLMDSNQHGLIKQTKTAREAWERLMDHFEKPTLTSKVSYLRNLIAKRYCEGDDIEKHVNEMEDIFDRLSVAGLALDGQLQVALVLSSLPKTFNTLTTALESRTDDELTLDVVKTKLIDEVTKQGSFGESVLKAGSGKKVIVCHYCKKPGHKQRECRKQASDQDSETKSDQKHRKNPSKAKVVRDTTNGSCAFTAKGTKRTGSWIVDSGATSHMCSERCSFLNLDESIHEKVTLADGTMTAAKGKGTCEVDCCDLEGNKRSITLSDTLFVPGLESNLISVRKLVAKGGKVIFDTEDCRIMKGEQVAAVAVVSGGLYCIKNAHNAMKIDEKMHTRNCQHVWHRKLGHRDNDAIQELFRKKLATGGTLQDCGIRSICECCQEAKFPRLPFPQQSKNRSKQPLDLLHVDVCGPMKNVTPGGCRYYLTVTDDYSRYTTVFFLREKSDVEEKLKHFVMEVKTTFGRPPKVIRSDNGGEFKNKSLETFFKKEGIRQQFTTPHTPQQNGIAERKNRTLNEMARCMLLDAGLPTKYWAEAVNTASYLQNRLPTRSLEVTPYEAWWGEKPDLSHVQPFGTDAYVWIPKQNRTKLDAAAQKMTFVGYSTQQKAFRFLDRSSGCVINSRDARFLPTRSSPADEETNGSIIEYHFPSTDNSKLNSFPVVAGDVLGELADDEEEEVLASDQRSNHEEGRDRNDTSIESHEDTTLTEANERPLNAPRGPLSTSTPIRVSSRATKGVPPFRFRETSSLATQRTMEPRTLAEALASAEREQWKTAMDEEYAAQQENSTWDIVRLPANRKPIGCRWVFQKKFDEHGKVARYKARLVAQGCSQKYGTDYDEVYAPVAKHTTLRALLTIAARQKMQVKHVDIKTAYLNGKLSETIYMRQPPGYESGNPDDVCHLRRSLYGLKQAGRVWNRTITDVLKELGYEATEADNCLFTKTDGSSFILLYVDDMLIVTKEDKEYERVRKHLERNFKISCLGNVKNYLGIHIERQEDGSFLLSQESYIERMLFKFEMEQAKPSPIPMDPGYVTAEQKEEKKMATAEKYQSLVGGLLYVAVCTRPDLAITASILGRKVSKPTESDWTEAKRALRYLKGTAKQKLKLGGSGNLKGYADADWAGDRTDRKSNSGFLFKLGEGTISWTARKQECVTLSSTEAEYVALAEASKELLWLLKLMRGLGLDIQHPVTIHEDNQSCISMLSAEGGTRRTKHIDTRYNFVRDLATSGIVEVKYCPTEDMLAYVLTKPLSRIKLRKMREEIGLQNI</sequence>
<protein>
    <submittedName>
        <fullName evidence="22">Putative pol polyprotein</fullName>
    </submittedName>
</protein>
<dbReference type="SUPFAM" id="SSF57756">
    <property type="entry name" value="Retrovirus zinc finger-like domains"/>
    <property type="match status" value="1"/>
</dbReference>
<evidence type="ECO:0000256" key="19">
    <source>
        <dbReference type="SAM" id="MobiDB-lite"/>
    </source>
</evidence>
<dbReference type="GO" id="GO:0042575">
    <property type="term" value="C:DNA polymerase complex"/>
    <property type="evidence" value="ECO:0007669"/>
    <property type="project" value="UniProtKB-ARBA"/>
</dbReference>
<dbReference type="GO" id="GO:0003887">
    <property type="term" value="F:DNA-directed DNA polymerase activity"/>
    <property type="evidence" value="ECO:0007669"/>
    <property type="project" value="UniProtKB-KW"/>
</dbReference>
<dbReference type="SMART" id="SM00343">
    <property type="entry name" value="ZnF_C2HC"/>
    <property type="match status" value="1"/>
</dbReference>
<dbReference type="PANTHER" id="PTHR42648:SF11">
    <property type="entry name" value="TRANSPOSON TY4-P GAG-POL POLYPROTEIN"/>
    <property type="match status" value="1"/>
</dbReference>
<dbReference type="GO" id="GO:0006310">
    <property type="term" value="P:DNA recombination"/>
    <property type="evidence" value="ECO:0007669"/>
    <property type="project" value="UniProtKB-KW"/>
</dbReference>
<keyword evidence="18" id="KW-0863">Zinc-finger</keyword>
<dbReference type="Pfam" id="PF00665">
    <property type="entry name" value="rve"/>
    <property type="match status" value="1"/>
</dbReference>
<evidence type="ECO:0000259" key="21">
    <source>
        <dbReference type="PROSITE" id="PS50994"/>
    </source>
</evidence>
<dbReference type="GO" id="GO:0003964">
    <property type="term" value="F:RNA-directed DNA polymerase activity"/>
    <property type="evidence" value="ECO:0007669"/>
    <property type="project" value="UniProtKB-KW"/>
</dbReference>
<name>A0A0P6JS54_AEDAE</name>
<evidence type="ECO:0000256" key="12">
    <source>
        <dbReference type="ARBA" id="ARBA00022908"/>
    </source>
</evidence>
<keyword evidence="4" id="KW-0540">Nuclease</keyword>
<dbReference type="InterPro" id="IPR001584">
    <property type="entry name" value="Integrase_cat-core"/>
</dbReference>
<dbReference type="GO" id="GO:0004519">
    <property type="term" value="F:endonuclease activity"/>
    <property type="evidence" value="ECO:0007669"/>
    <property type="project" value="UniProtKB-KW"/>
</dbReference>
<dbReference type="InterPro" id="IPR043502">
    <property type="entry name" value="DNA/RNA_pol_sf"/>
</dbReference>
<evidence type="ECO:0000256" key="14">
    <source>
        <dbReference type="ARBA" id="ARBA00022932"/>
    </source>
</evidence>
<keyword evidence="2" id="KW-1188">Viral release from host cell</keyword>
<feature type="non-terminal residue" evidence="22">
    <location>
        <position position="1326"/>
    </location>
</feature>
<keyword evidence="14" id="KW-0548">Nucleotidyltransferase</keyword>
<organism evidence="22">
    <name type="scientific">Aedes aegypti</name>
    <name type="common">Yellowfever mosquito</name>
    <name type="synonym">Culex aegypti</name>
    <dbReference type="NCBI Taxonomy" id="7159"/>
    <lineage>
        <taxon>Eukaryota</taxon>
        <taxon>Metazoa</taxon>
        <taxon>Ecdysozoa</taxon>
        <taxon>Arthropoda</taxon>
        <taxon>Hexapoda</taxon>
        <taxon>Insecta</taxon>
        <taxon>Pterygota</taxon>
        <taxon>Neoptera</taxon>
        <taxon>Endopterygota</taxon>
        <taxon>Diptera</taxon>
        <taxon>Nematocera</taxon>
        <taxon>Culicoidea</taxon>
        <taxon>Culicidae</taxon>
        <taxon>Culicinae</taxon>
        <taxon>Aedini</taxon>
        <taxon>Aedes</taxon>
        <taxon>Stegomyia</taxon>
    </lineage>
</organism>
<dbReference type="CDD" id="cd09272">
    <property type="entry name" value="RNase_HI_RT_Ty1"/>
    <property type="match status" value="1"/>
</dbReference>
<feature type="non-terminal residue" evidence="22">
    <location>
        <position position="1"/>
    </location>
</feature>
<evidence type="ECO:0000256" key="16">
    <source>
        <dbReference type="ARBA" id="ARBA00023172"/>
    </source>
</evidence>
<dbReference type="InterPro" id="IPR001878">
    <property type="entry name" value="Znf_CCHC"/>
</dbReference>
<keyword evidence="7" id="KW-0064">Aspartyl protease</keyword>
<dbReference type="Pfam" id="PF07727">
    <property type="entry name" value="RVT_2"/>
    <property type="match status" value="1"/>
</dbReference>
<keyword evidence="18" id="KW-0862">Zinc</keyword>
<feature type="domain" description="CCHC-type" evidence="20">
    <location>
        <begin position="211"/>
        <end position="226"/>
    </location>
</feature>
<dbReference type="InterPro" id="IPR057670">
    <property type="entry name" value="SH3_retrovirus"/>
</dbReference>
<keyword evidence="13" id="KW-0695">RNA-directed DNA polymerase</keyword>
<keyword evidence="10" id="KW-0067">ATP-binding</keyword>
<feature type="region of interest" description="Disordered" evidence="19">
    <location>
        <begin position="222"/>
        <end position="252"/>
    </location>
</feature>
<keyword evidence="11" id="KW-0460">Magnesium</keyword>
<dbReference type="GO" id="GO:0004190">
    <property type="term" value="F:aspartic-type endopeptidase activity"/>
    <property type="evidence" value="ECO:0007669"/>
    <property type="project" value="UniProtKB-KW"/>
</dbReference>
<dbReference type="GO" id="GO:0005524">
    <property type="term" value="F:ATP binding"/>
    <property type="evidence" value="ECO:0007669"/>
    <property type="project" value="UniProtKB-KW"/>
</dbReference>
<dbReference type="Pfam" id="PF25597">
    <property type="entry name" value="SH3_retrovirus"/>
    <property type="match status" value="1"/>
</dbReference>
<keyword evidence="15" id="KW-0917">Virion maturation</keyword>
<evidence type="ECO:0000256" key="10">
    <source>
        <dbReference type="ARBA" id="ARBA00022840"/>
    </source>
</evidence>
<dbReference type="GO" id="GO:0008270">
    <property type="term" value="F:zinc ion binding"/>
    <property type="evidence" value="ECO:0007669"/>
    <property type="project" value="UniProtKB-KW"/>
</dbReference>
<dbReference type="PANTHER" id="PTHR42648">
    <property type="entry name" value="TRANSPOSASE, PUTATIVE-RELATED"/>
    <property type="match status" value="1"/>
</dbReference>
<evidence type="ECO:0000256" key="8">
    <source>
        <dbReference type="ARBA" id="ARBA00022759"/>
    </source>
</evidence>
<keyword evidence="16" id="KW-0233">DNA recombination</keyword>
<dbReference type="GO" id="GO:0015074">
    <property type="term" value="P:DNA integration"/>
    <property type="evidence" value="ECO:0007669"/>
    <property type="project" value="UniProtKB-KW"/>
</dbReference>
<dbReference type="Gene3D" id="3.30.420.10">
    <property type="entry name" value="Ribonuclease H-like superfamily/Ribonuclease H"/>
    <property type="match status" value="1"/>
</dbReference>
<dbReference type="PROSITE" id="PS50158">
    <property type="entry name" value="ZF_CCHC"/>
    <property type="match status" value="1"/>
</dbReference>
<evidence type="ECO:0000313" key="22">
    <source>
        <dbReference type="EMBL" id="JAN95223.1"/>
    </source>
</evidence>
<dbReference type="InterPro" id="IPR036875">
    <property type="entry name" value="Znf_CCHC_sf"/>
</dbReference>
<dbReference type="Pfam" id="PF14223">
    <property type="entry name" value="Retrotran_gag_2"/>
    <property type="match status" value="1"/>
</dbReference>
<evidence type="ECO:0000256" key="17">
    <source>
        <dbReference type="ARBA" id="ARBA00023268"/>
    </source>
</evidence>
<dbReference type="GO" id="GO:0003676">
    <property type="term" value="F:nucleic acid binding"/>
    <property type="evidence" value="ECO:0007669"/>
    <property type="project" value="InterPro"/>
</dbReference>
<evidence type="ECO:0000256" key="3">
    <source>
        <dbReference type="ARBA" id="ARBA00022670"/>
    </source>
</evidence>
<evidence type="ECO:0000256" key="11">
    <source>
        <dbReference type="ARBA" id="ARBA00022842"/>
    </source>
</evidence>
<keyword evidence="9" id="KW-0378">Hydrolase</keyword>
<evidence type="ECO:0000256" key="5">
    <source>
        <dbReference type="ARBA" id="ARBA00022723"/>
    </source>
</evidence>
<feature type="compositionally biased region" description="Basic and acidic residues" evidence="19">
    <location>
        <begin position="747"/>
        <end position="767"/>
    </location>
</feature>
<evidence type="ECO:0000256" key="2">
    <source>
        <dbReference type="ARBA" id="ARBA00022612"/>
    </source>
</evidence>
<evidence type="ECO:0000256" key="13">
    <source>
        <dbReference type="ARBA" id="ARBA00022918"/>
    </source>
</evidence>
<dbReference type="SUPFAM" id="SSF53098">
    <property type="entry name" value="Ribonuclease H-like"/>
    <property type="match status" value="1"/>
</dbReference>
<feature type="compositionally biased region" description="Basic and acidic residues" evidence="19">
    <location>
        <begin position="222"/>
        <end position="238"/>
    </location>
</feature>
<evidence type="ECO:0000256" key="7">
    <source>
        <dbReference type="ARBA" id="ARBA00022750"/>
    </source>
</evidence>
<dbReference type="PROSITE" id="PS50994">
    <property type="entry name" value="INTEGRASE"/>
    <property type="match status" value="1"/>
</dbReference>
<keyword evidence="14" id="KW-0808">Transferase</keyword>
<reference evidence="22" key="1">
    <citation type="journal article" date="2016" name="PLoS ONE">
        <title>A Deep Insight into the Sialome of Male and Female Aedes aegypti Mosquitoes.</title>
        <authorList>
            <person name="Ribeiro J.M."/>
            <person name="Martin-Martin I."/>
            <person name="Arca B."/>
            <person name="Calvo E."/>
        </authorList>
    </citation>
    <scope>NUCLEOTIDE SEQUENCE</scope>
    <source>
        <strain evidence="22">Liverpool</strain>
        <tissue evidence="22">Salivary glands</tissue>
    </source>
</reference>
<keyword evidence="5" id="KW-0479">Metal-binding</keyword>
<dbReference type="InterPro" id="IPR039537">
    <property type="entry name" value="Retrotran_Ty1/copia-like"/>
</dbReference>
<keyword evidence="14" id="KW-0239">DNA-directed DNA polymerase</keyword>
<evidence type="ECO:0000256" key="4">
    <source>
        <dbReference type="ARBA" id="ARBA00022722"/>
    </source>
</evidence>
<dbReference type="InterPro" id="IPR054722">
    <property type="entry name" value="PolX-like_BBD"/>
</dbReference>
<dbReference type="SUPFAM" id="SSF56672">
    <property type="entry name" value="DNA/RNA polymerases"/>
    <property type="match status" value="1"/>
</dbReference>
<dbReference type="Pfam" id="PF22936">
    <property type="entry name" value="Pol_BBD"/>
    <property type="match status" value="1"/>
</dbReference>
<evidence type="ECO:0000256" key="6">
    <source>
        <dbReference type="ARBA" id="ARBA00022741"/>
    </source>
</evidence>
<feature type="compositionally biased region" description="Polar residues" evidence="19">
    <location>
        <begin position="784"/>
        <end position="796"/>
    </location>
</feature>
<evidence type="ECO:0000256" key="9">
    <source>
        <dbReference type="ARBA" id="ARBA00022801"/>
    </source>
</evidence>
<comment type="function">
    <text evidence="1">The aspartyl protease (PR) mediates the proteolytic cleavages of the Gag and Gag-Pol polyproteins after assembly of the VLP.</text>
</comment>
<keyword evidence="6" id="KW-0547">Nucleotide-binding</keyword>
<keyword evidence="3" id="KW-0645">Protease</keyword>
<accession>A0A0P6JS54</accession>
<proteinExistence type="evidence at transcript level"/>
<keyword evidence="12" id="KW-0229">DNA integration</keyword>
<dbReference type="InterPro" id="IPR013103">
    <property type="entry name" value="RVT_2"/>
</dbReference>
<keyword evidence="17" id="KW-0511">Multifunctional enzyme</keyword>
<keyword evidence="8" id="KW-0255">Endonuclease</keyword>
<dbReference type="EMBL" id="GDUN01000696">
    <property type="protein sequence ID" value="JAN95223.1"/>
    <property type="molecule type" value="mRNA"/>
</dbReference>
<evidence type="ECO:0000256" key="15">
    <source>
        <dbReference type="ARBA" id="ARBA00023113"/>
    </source>
</evidence>
<evidence type="ECO:0000256" key="1">
    <source>
        <dbReference type="ARBA" id="ARBA00002180"/>
    </source>
</evidence>
<dbReference type="GO" id="GO:0006508">
    <property type="term" value="P:proteolysis"/>
    <property type="evidence" value="ECO:0007669"/>
    <property type="project" value="UniProtKB-KW"/>
</dbReference>
<feature type="domain" description="Integrase catalytic" evidence="21">
    <location>
        <begin position="463"/>
        <end position="628"/>
    </location>
</feature>
<evidence type="ECO:0000259" key="20">
    <source>
        <dbReference type="PROSITE" id="PS50158"/>
    </source>
</evidence>
<dbReference type="InterPro" id="IPR012337">
    <property type="entry name" value="RNaseH-like_sf"/>
</dbReference>
<evidence type="ECO:0000256" key="18">
    <source>
        <dbReference type="PROSITE-ProRule" id="PRU00047"/>
    </source>
</evidence>
<dbReference type="InterPro" id="IPR036397">
    <property type="entry name" value="RNaseH_sf"/>
</dbReference>